<proteinExistence type="inferred from homology"/>
<dbReference type="AlphaFoldDB" id="A0A2M7AWN7"/>
<keyword evidence="2" id="KW-0328">Glycosyltransferase</keyword>
<evidence type="ECO:0000256" key="1">
    <source>
        <dbReference type="ARBA" id="ARBA00006739"/>
    </source>
</evidence>
<evidence type="ECO:0000259" key="4">
    <source>
        <dbReference type="Pfam" id="PF00535"/>
    </source>
</evidence>
<dbReference type="CDD" id="cd04186">
    <property type="entry name" value="GT_2_like_c"/>
    <property type="match status" value="1"/>
</dbReference>
<dbReference type="InterPro" id="IPR001173">
    <property type="entry name" value="Glyco_trans_2-like"/>
</dbReference>
<dbReference type="PANTHER" id="PTHR43179:SF12">
    <property type="entry name" value="GALACTOFURANOSYLTRANSFERASE GLFT2"/>
    <property type="match status" value="1"/>
</dbReference>
<organism evidence="5 6">
    <name type="scientific">Candidatus Portnoybacteria bacterium CG06_land_8_20_14_3_00_39_12</name>
    <dbReference type="NCBI Taxonomy" id="1974809"/>
    <lineage>
        <taxon>Bacteria</taxon>
        <taxon>Candidatus Portnoyibacteriota</taxon>
    </lineage>
</organism>
<keyword evidence="3" id="KW-0808">Transferase</keyword>
<gene>
    <name evidence="5" type="ORF">COS76_03340</name>
</gene>
<name>A0A2M7AWN7_9BACT</name>
<dbReference type="InterPro" id="IPR029044">
    <property type="entry name" value="Nucleotide-diphossugar_trans"/>
</dbReference>
<dbReference type="Gene3D" id="3.90.550.10">
    <property type="entry name" value="Spore Coat Polysaccharide Biosynthesis Protein SpsA, Chain A"/>
    <property type="match status" value="1"/>
</dbReference>
<dbReference type="PANTHER" id="PTHR43179">
    <property type="entry name" value="RHAMNOSYLTRANSFERASE WBBL"/>
    <property type="match status" value="1"/>
</dbReference>
<sequence>MPIIVAISLVTYNGEKWIKQCLEAVKNQSYKNWQVFVVDNNSQDGSVGLIKKIMPEADLIINQKNLGFSVGHNQNIRRLSNEAQYVLCLNQDAILDVDFLAHAVAALEKDSRAGALQGRILRIKEFFSVIPAKAGIHTIIGRPSVDSRTPLGIFDIRGNDKANKSENIIDTTGLFIFKNRQVINRGQGEIDRGQYDKSEEIFGADGAAPVYRVSVLKVVATPLLVSPLKKGGESDEYFDEDFFAYKEDVDLSWRLRLAGWQIIYEPRAIAWHGRSVSGDAIGLKNIRKQRQQISRFSRLYSCQNNYYMLLKNELPSLFWRHLPYIFWRQLKISVYILLFEPWMLKSIHRFFRTAFLMLKKRKIIMTKKTVDAKEMKKWFV</sequence>
<evidence type="ECO:0000313" key="5">
    <source>
        <dbReference type="EMBL" id="PIU74963.1"/>
    </source>
</evidence>
<dbReference type="Pfam" id="PF00535">
    <property type="entry name" value="Glycos_transf_2"/>
    <property type="match status" value="1"/>
</dbReference>
<comment type="similarity">
    <text evidence="1">Belongs to the glycosyltransferase 2 family.</text>
</comment>
<dbReference type="GO" id="GO:0016757">
    <property type="term" value="F:glycosyltransferase activity"/>
    <property type="evidence" value="ECO:0007669"/>
    <property type="project" value="UniProtKB-KW"/>
</dbReference>
<evidence type="ECO:0000313" key="6">
    <source>
        <dbReference type="Proteomes" id="UP000228775"/>
    </source>
</evidence>
<accession>A0A2M7AWN7</accession>
<comment type="caution">
    <text evidence="5">The sequence shown here is derived from an EMBL/GenBank/DDBJ whole genome shotgun (WGS) entry which is preliminary data.</text>
</comment>
<feature type="domain" description="Glycosyltransferase 2-like" evidence="4">
    <location>
        <begin position="9"/>
        <end position="134"/>
    </location>
</feature>
<evidence type="ECO:0000256" key="3">
    <source>
        <dbReference type="ARBA" id="ARBA00022679"/>
    </source>
</evidence>
<evidence type="ECO:0000256" key="2">
    <source>
        <dbReference type="ARBA" id="ARBA00022676"/>
    </source>
</evidence>
<protein>
    <recommendedName>
        <fullName evidence="4">Glycosyltransferase 2-like domain-containing protein</fullName>
    </recommendedName>
</protein>
<dbReference type="Proteomes" id="UP000228775">
    <property type="component" value="Unassembled WGS sequence"/>
</dbReference>
<dbReference type="SUPFAM" id="SSF53448">
    <property type="entry name" value="Nucleotide-diphospho-sugar transferases"/>
    <property type="match status" value="1"/>
</dbReference>
<reference evidence="6" key="1">
    <citation type="submission" date="2017-09" db="EMBL/GenBank/DDBJ databases">
        <title>Depth-based differentiation of microbial function through sediment-hosted aquifers and enrichment of novel symbionts in the deep terrestrial subsurface.</title>
        <authorList>
            <person name="Probst A.J."/>
            <person name="Ladd B."/>
            <person name="Jarett J.K."/>
            <person name="Geller-Mcgrath D.E."/>
            <person name="Sieber C.M.K."/>
            <person name="Emerson J.B."/>
            <person name="Anantharaman K."/>
            <person name="Thomas B.C."/>
            <person name="Malmstrom R."/>
            <person name="Stieglmeier M."/>
            <person name="Klingl A."/>
            <person name="Woyke T."/>
            <person name="Ryan C.M."/>
            <person name="Banfield J.F."/>
        </authorList>
    </citation>
    <scope>NUCLEOTIDE SEQUENCE [LARGE SCALE GENOMIC DNA]</scope>
</reference>
<dbReference type="EMBL" id="PEVY01000069">
    <property type="protein sequence ID" value="PIU74963.1"/>
    <property type="molecule type" value="Genomic_DNA"/>
</dbReference>